<evidence type="ECO:0000313" key="2">
    <source>
        <dbReference type="EMBL" id="RAL68403.1"/>
    </source>
</evidence>
<evidence type="ECO:0000313" key="4">
    <source>
        <dbReference type="Proteomes" id="UP000249056"/>
    </source>
</evidence>
<organism evidence="3 4">
    <name type="scientific">Monilinia fructigena</name>
    <dbReference type="NCBI Taxonomy" id="38457"/>
    <lineage>
        <taxon>Eukaryota</taxon>
        <taxon>Fungi</taxon>
        <taxon>Dikarya</taxon>
        <taxon>Ascomycota</taxon>
        <taxon>Pezizomycotina</taxon>
        <taxon>Leotiomycetes</taxon>
        <taxon>Helotiales</taxon>
        <taxon>Sclerotiniaceae</taxon>
        <taxon>Monilinia</taxon>
    </lineage>
</organism>
<feature type="compositionally biased region" description="Acidic residues" evidence="1">
    <location>
        <begin position="463"/>
        <end position="484"/>
    </location>
</feature>
<dbReference type="PANTHER" id="PTHR38119:SF2">
    <property type="entry name" value="TRANSCRIPTION FACTOR DOMAIN-CONTAINING PROTEIN"/>
    <property type="match status" value="1"/>
</dbReference>
<evidence type="ECO:0000256" key="1">
    <source>
        <dbReference type="SAM" id="MobiDB-lite"/>
    </source>
</evidence>
<dbReference type="PANTHER" id="PTHR38119">
    <property type="entry name" value="BTB DOMAIN-CONTAINING PROTEIN-RELATED"/>
    <property type="match status" value="1"/>
</dbReference>
<accession>A0A395J7D3</accession>
<dbReference type="Proteomes" id="UP000249056">
    <property type="component" value="Unassembled WGS sequence"/>
</dbReference>
<dbReference type="EMBL" id="QKRW01000001">
    <property type="protein sequence ID" value="RAL68405.1"/>
    <property type="molecule type" value="Genomic_DNA"/>
</dbReference>
<evidence type="ECO:0008006" key="5">
    <source>
        <dbReference type="Google" id="ProtNLM"/>
    </source>
</evidence>
<proteinExistence type="predicted"/>
<sequence>MSGQRRNVFPPEGDVLIMSPMGKQWKLHSWQLVNYSPVLGAALKKVPPRTITKTMRSEGHTVRWWVEMRPFSAFVDTRFRDFVCIPMSKRGKLTLNGAGAYNGIGDVSFERTYDNLFRMLYNQPPNLTDDIEDNGATAYVTDCVTVLQAADYLCALPCVRTYIESYLLRITQKLWMHVARGPEAWSDIGVRLQSAVIYREAIVHIAGALEIPGLIKMHRFRQTQFGSVCLAAAERKVLELREKKIDVERRLLQFYPPRLIRRETADKIPGRADYGSDIYYWQALTMCRQFFQSAVLANRHHRHEDGGVEFYRTVFRCDYIDKAAIDEFHQLFAMSTKGKQCLADAIELIKDDHRVIVADLLDDNLQLRTTTRSKPLRYLTCTRIADAELPWIVEPDIGARVTPSRIGNAVVHDGSSSPQRVPGKVTNQGQRFSPDRDPDDEIVGGGDAVGGHGEETRENENEGDREDLDARAEDDEGELGFNDEESIRGRDGDDYMLDV</sequence>
<feature type="compositionally biased region" description="Basic and acidic residues" evidence="1">
    <location>
        <begin position="452"/>
        <end position="462"/>
    </location>
</feature>
<gene>
    <name evidence="2" type="ORF">DID88_007134</name>
    <name evidence="3" type="ORF">DID88_007136</name>
</gene>
<feature type="region of interest" description="Disordered" evidence="1">
    <location>
        <begin position="408"/>
        <end position="499"/>
    </location>
</feature>
<name>A0A395J7D3_9HELO</name>
<comment type="caution">
    <text evidence="3">The sequence shown here is derived from an EMBL/GenBank/DDBJ whole genome shotgun (WGS) entry which is preliminary data.</text>
</comment>
<dbReference type="OrthoDB" id="2129688at2759"/>
<dbReference type="EMBL" id="QKRW01000001">
    <property type="protein sequence ID" value="RAL68403.1"/>
    <property type="molecule type" value="Genomic_DNA"/>
</dbReference>
<feature type="compositionally biased region" description="Polar residues" evidence="1">
    <location>
        <begin position="414"/>
        <end position="431"/>
    </location>
</feature>
<evidence type="ECO:0000313" key="3">
    <source>
        <dbReference type="EMBL" id="RAL68405.1"/>
    </source>
</evidence>
<dbReference type="AlphaFoldDB" id="A0A395J7D3"/>
<protein>
    <recommendedName>
        <fullName evidence="5">BTB domain-containing protein</fullName>
    </recommendedName>
</protein>
<keyword evidence="4" id="KW-1185">Reference proteome</keyword>
<reference evidence="3 4" key="1">
    <citation type="submission" date="2018-06" db="EMBL/GenBank/DDBJ databases">
        <title>Genome Sequence of the Brown Rot Fungal Pathogen Monilinia fructigena.</title>
        <authorList>
            <person name="Landi L."/>
            <person name="De Miccolis Angelini R.M."/>
            <person name="Pollastro S."/>
            <person name="Abate D."/>
            <person name="Faretra F."/>
            <person name="Romanazzi G."/>
        </authorList>
    </citation>
    <scope>NUCLEOTIDE SEQUENCE [LARGE SCALE GENOMIC DNA]</scope>
    <source>
        <strain evidence="3 4">Mfrg269</strain>
    </source>
</reference>